<evidence type="ECO:0000313" key="7">
    <source>
        <dbReference type="Proteomes" id="UP000243297"/>
    </source>
</evidence>
<proteinExistence type="predicted"/>
<keyword evidence="3 6" id="KW-0378">Hydrolase</keyword>
<keyword evidence="7" id="KW-1185">Reference proteome</keyword>
<name>A0A1T4K0Q1_9FIRM</name>
<organism evidence="6 7">
    <name type="scientific">Anaerorhabdus furcosa</name>
    <dbReference type="NCBI Taxonomy" id="118967"/>
    <lineage>
        <taxon>Bacteria</taxon>
        <taxon>Bacillati</taxon>
        <taxon>Bacillota</taxon>
        <taxon>Erysipelotrichia</taxon>
        <taxon>Erysipelotrichales</taxon>
        <taxon>Erysipelotrichaceae</taxon>
        <taxon>Anaerorhabdus</taxon>
    </lineage>
</organism>
<dbReference type="InterPro" id="IPR006879">
    <property type="entry name" value="YdjC-like"/>
</dbReference>
<dbReference type="InterPro" id="IPR011330">
    <property type="entry name" value="Glyco_hydro/deAcase_b/a-brl"/>
</dbReference>
<dbReference type="GO" id="GO:0019213">
    <property type="term" value="F:deacetylase activity"/>
    <property type="evidence" value="ECO:0007669"/>
    <property type="project" value="TreeGrafter"/>
</dbReference>
<dbReference type="AlphaFoldDB" id="A0A1T4K0Q1"/>
<keyword evidence="5" id="KW-0119">Carbohydrate metabolism</keyword>
<dbReference type="Gene3D" id="3.20.20.370">
    <property type="entry name" value="Glycoside hydrolase/deacetylase"/>
    <property type="match status" value="1"/>
</dbReference>
<dbReference type="GO" id="GO:0016787">
    <property type="term" value="F:hydrolase activity"/>
    <property type="evidence" value="ECO:0007669"/>
    <property type="project" value="UniProtKB-KW"/>
</dbReference>
<dbReference type="SUPFAM" id="SSF88713">
    <property type="entry name" value="Glycoside hydrolase/deacetylase"/>
    <property type="match status" value="1"/>
</dbReference>
<dbReference type="GO" id="GO:0005975">
    <property type="term" value="P:carbohydrate metabolic process"/>
    <property type="evidence" value="ECO:0007669"/>
    <property type="project" value="InterPro"/>
</dbReference>
<dbReference type="Proteomes" id="UP000243297">
    <property type="component" value="Unassembled WGS sequence"/>
</dbReference>
<evidence type="ECO:0000313" key="6">
    <source>
        <dbReference type="EMBL" id="SJZ35855.1"/>
    </source>
</evidence>
<gene>
    <name evidence="6" type="ORF">SAMN02745191_0211</name>
</gene>
<evidence type="ECO:0000256" key="4">
    <source>
        <dbReference type="ARBA" id="ARBA00022842"/>
    </source>
</evidence>
<comment type="cofactor">
    <cofactor evidence="1">
        <name>Mg(2+)</name>
        <dbReference type="ChEBI" id="CHEBI:18420"/>
    </cofactor>
</comment>
<dbReference type="OrthoDB" id="9773047at2"/>
<sequence length="271" mass="31013">MKLLFQSDDYGFTDAVTDGIIKGIQEGIIRNTGLFVNMPSSQRAANLIKNIEGISVGIDINLVAGYPITKDKIKITSLIREDGHFIPSTVQMKKMRKEGNQHSIEQMFDVDPYDYEEVLLETENQVLRFIELMGRKPDYIHPHSLVTKNSIQALMEIAKKYELVFSGKAMRNDKIHMIPCDWTPKPFPISEQVNTQVEDKLLTALENSLEHEIAYFICHCGYVDSALLYESTYSIIRCKDLEAATSSKIKEFIKENKIELINYNDIKEIII</sequence>
<evidence type="ECO:0000256" key="5">
    <source>
        <dbReference type="ARBA" id="ARBA00023277"/>
    </source>
</evidence>
<keyword evidence="2" id="KW-0479">Metal-binding</keyword>
<keyword evidence="4" id="KW-0460">Magnesium</keyword>
<dbReference type="PANTHER" id="PTHR31609:SF1">
    <property type="entry name" value="CARBOHYDRATE DEACETYLASE"/>
    <property type="match status" value="1"/>
</dbReference>
<accession>A0A1T4K0Q1</accession>
<dbReference type="PANTHER" id="PTHR31609">
    <property type="entry name" value="YDJC DEACETYLASE FAMILY MEMBER"/>
    <property type="match status" value="1"/>
</dbReference>
<dbReference type="STRING" id="118967.SAMN02745191_0211"/>
<dbReference type="Pfam" id="PF04794">
    <property type="entry name" value="YdjC"/>
    <property type="match status" value="1"/>
</dbReference>
<dbReference type="RefSeq" id="WP_159443670.1">
    <property type="nucleotide sequence ID" value="NZ_FUWY01000001.1"/>
</dbReference>
<dbReference type="CDD" id="cd10805">
    <property type="entry name" value="YdjC_like_1"/>
    <property type="match status" value="1"/>
</dbReference>
<dbReference type="EMBL" id="FUWY01000001">
    <property type="protein sequence ID" value="SJZ35855.1"/>
    <property type="molecule type" value="Genomic_DNA"/>
</dbReference>
<dbReference type="GO" id="GO:0046872">
    <property type="term" value="F:metal ion binding"/>
    <property type="evidence" value="ECO:0007669"/>
    <property type="project" value="UniProtKB-KW"/>
</dbReference>
<protein>
    <submittedName>
        <fullName evidence="6">Predicted glycoside hydrolase or deacetylase ChbG, UPF0249 family</fullName>
    </submittedName>
</protein>
<reference evidence="7" key="1">
    <citation type="submission" date="2017-02" db="EMBL/GenBank/DDBJ databases">
        <authorList>
            <person name="Varghese N."/>
            <person name="Submissions S."/>
        </authorList>
    </citation>
    <scope>NUCLEOTIDE SEQUENCE [LARGE SCALE GENOMIC DNA]</scope>
    <source>
        <strain evidence="7">ATCC 25662</strain>
    </source>
</reference>
<evidence type="ECO:0000256" key="1">
    <source>
        <dbReference type="ARBA" id="ARBA00001946"/>
    </source>
</evidence>
<evidence type="ECO:0000256" key="3">
    <source>
        <dbReference type="ARBA" id="ARBA00022801"/>
    </source>
</evidence>
<evidence type="ECO:0000256" key="2">
    <source>
        <dbReference type="ARBA" id="ARBA00022723"/>
    </source>
</evidence>